<sequence length="318" mass="33060">MQMAFPNAVSPQGLHTLGVPQSVDRVVVTVKTNGKALHFDASGQIVKSGGSDLVLTPTQSSATLKLPTGLNYTVDYSAQKSSQNNLELAWAEDTFTLTADKTLTPGLKTIIDKVELVKPETATFAANQKYPVRLLVTAPDGSPVPSNDYSVSYAVDANTDASIIAGSAQGTLVQLGLVTDTTVSATLQGLHADHTSGSFAPVSTSLTLGTANVNISADLAAPVINTSSLTVSYNGDGSVNTIHATAQDNVEATSLVVYKDVEVIATASSSNWNGTVSFDASVNPGQVLMPGDTVMVYAYDEAGNESQPFMYVIPNRAG</sequence>
<accession>A0A016QPV0</accession>
<gene>
    <name evidence="1" type="ORF">DEIPH_ctg026orf0066</name>
</gene>
<dbReference type="Proteomes" id="UP000020492">
    <property type="component" value="Unassembled WGS sequence"/>
</dbReference>
<name>A0A016QPV0_9DEIO</name>
<organism evidence="1 2">
    <name type="scientific">Deinococcus phoenicis</name>
    <dbReference type="NCBI Taxonomy" id="1476583"/>
    <lineage>
        <taxon>Bacteria</taxon>
        <taxon>Thermotogati</taxon>
        <taxon>Deinococcota</taxon>
        <taxon>Deinococci</taxon>
        <taxon>Deinococcales</taxon>
        <taxon>Deinococcaceae</taxon>
        <taxon>Deinococcus</taxon>
    </lineage>
</organism>
<proteinExistence type="predicted"/>
<keyword evidence="2" id="KW-1185">Reference proteome</keyword>
<dbReference type="AlphaFoldDB" id="A0A016QPV0"/>
<evidence type="ECO:0000313" key="1">
    <source>
        <dbReference type="EMBL" id="EYB68160.1"/>
    </source>
</evidence>
<dbReference type="PATRIC" id="fig|1476583.3.peg.1800"/>
<protein>
    <submittedName>
        <fullName evidence="1">Uncharacterized protein</fullName>
    </submittedName>
</protein>
<comment type="caution">
    <text evidence="1">The sequence shown here is derived from an EMBL/GenBank/DDBJ whole genome shotgun (WGS) entry which is preliminary data.</text>
</comment>
<dbReference type="EMBL" id="JHAC01000026">
    <property type="protein sequence ID" value="EYB68160.1"/>
    <property type="molecule type" value="Genomic_DNA"/>
</dbReference>
<evidence type="ECO:0000313" key="2">
    <source>
        <dbReference type="Proteomes" id="UP000020492"/>
    </source>
</evidence>
<reference evidence="1 2" key="1">
    <citation type="submission" date="2014-03" db="EMBL/GenBank/DDBJ databases">
        <title>Draft genome sequence of Deinococcus phoenicis 1P10ME.</title>
        <authorList>
            <person name="Stepanov V.G."/>
            <person name="Vaishampayan P."/>
            <person name="Venkateswaran K."/>
            <person name="Fox G.E."/>
        </authorList>
    </citation>
    <scope>NUCLEOTIDE SEQUENCE [LARGE SCALE GENOMIC DNA]</scope>
    <source>
        <strain evidence="1 2">1P10ME</strain>
    </source>
</reference>